<dbReference type="AlphaFoldDB" id="A0A8C5P8D0"/>
<sequence>MSTGFDGSQPGSCCKLLAPLRADNATQAMTGLLTTHVLNTASGTPAKSLSLALLELDTSLGKWVQRSRSVTNEDGRCRTLLGDKPLSAATYLLRFDTGDYWKELQTESFFPYVEVVFTITDPTQNHHVPLLLSPFSYTTYRGS</sequence>
<dbReference type="Pfam" id="PF00576">
    <property type="entry name" value="Transthyretin"/>
    <property type="match status" value="1"/>
</dbReference>
<feature type="binding site" evidence="4">
    <location>
        <position position="140"/>
    </location>
    <ligand>
        <name>substrate</name>
    </ligand>
</feature>
<comment type="catalytic activity">
    <reaction evidence="1 5">
        <text>5-hydroxyisourate + H2O = 5-hydroxy-2-oxo-4-ureido-2,5-dihydro-1H-imidazole-5-carboxylate + H(+)</text>
        <dbReference type="Rhea" id="RHEA:23736"/>
        <dbReference type="ChEBI" id="CHEBI:15377"/>
        <dbReference type="ChEBI" id="CHEBI:15378"/>
        <dbReference type="ChEBI" id="CHEBI:18072"/>
        <dbReference type="ChEBI" id="CHEBI:58639"/>
        <dbReference type="EC" id="3.5.2.17"/>
    </reaction>
</comment>
<protein>
    <recommendedName>
        <fullName evidence="5">5-hydroxyisourate hydrolase</fullName>
        <shortName evidence="5">HIU hydrolase</shortName>
        <shortName evidence="5">HIUHase</shortName>
        <ecNumber evidence="5">3.5.2.17</ecNumber>
    </recommendedName>
</protein>
<keyword evidence="2 5" id="KW-0659">Purine metabolism</keyword>
<dbReference type="InterPro" id="IPR014306">
    <property type="entry name" value="Hydroxyisourate_hydrolase"/>
</dbReference>
<reference evidence="7" key="2">
    <citation type="submission" date="2025-09" db="UniProtKB">
        <authorList>
            <consortium name="Ensembl"/>
        </authorList>
    </citation>
    <scope>IDENTIFICATION</scope>
</reference>
<dbReference type="EC" id="3.5.2.17" evidence="5"/>
<dbReference type="GO" id="GO:0033971">
    <property type="term" value="F:hydroxyisourate hydrolase activity"/>
    <property type="evidence" value="ECO:0007669"/>
    <property type="project" value="UniProtKB-EC"/>
</dbReference>
<evidence type="ECO:0000256" key="5">
    <source>
        <dbReference type="RuleBase" id="RU361270"/>
    </source>
</evidence>
<evidence type="ECO:0000313" key="8">
    <source>
        <dbReference type="Proteomes" id="UP000694569"/>
    </source>
</evidence>
<organism evidence="7 8">
    <name type="scientific">Leptobrachium leishanense</name>
    <name type="common">Leishan spiny toad</name>
    <dbReference type="NCBI Taxonomy" id="445787"/>
    <lineage>
        <taxon>Eukaryota</taxon>
        <taxon>Metazoa</taxon>
        <taxon>Chordata</taxon>
        <taxon>Craniata</taxon>
        <taxon>Vertebrata</taxon>
        <taxon>Euteleostomi</taxon>
        <taxon>Amphibia</taxon>
        <taxon>Batrachia</taxon>
        <taxon>Anura</taxon>
        <taxon>Pelobatoidea</taxon>
        <taxon>Megophryidae</taxon>
        <taxon>Leptobrachium</taxon>
    </lineage>
</organism>
<dbReference type="CDD" id="cd05822">
    <property type="entry name" value="TLP_HIUase"/>
    <property type="match status" value="1"/>
</dbReference>
<name>A0A8C5P8D0_9ANUR</name>
<feature type="binding site" evidence="4">
    <location>
        <position position="76"/>
    </location>
    <ligand>
        <name>substrate</name>
    </ligand>
</feature>
<evidence type="ECO:0000256" key="4">
    <source>
        <dbReference type="PIRSR" id="PIRSR600895-51"/>
    </source>
</evidence>
<evidence type="ECO:0000256" key="2">
    <source>
        <dbReference type="ARBA" id="ARBA00022631"/>
    </source>
</evidence>
<dbReference type="OrthoDB" id="10265230at2759"/>
<dbReference type="Ensembl" id="ENSLLET00000005683.1">
    <property type="protein sequence ID" value="ENSLLEP00000005443.1"/>
    <property type="gene ID" value="ENSLLEG00000003459.1"/>
</dbReference>
<evidence type="ECO:0000256" key="1">
    <source>
        <dbReference type="ARBA" id="ARBA00001043"/>
    </source>
</evidence>
<evidence type="ECO:0000313" key="7">
    <source>
        <dbReference type="Ensembl" id="ENSLLEP00000005443.1"/>
    </source>
</evidence>
<dbReference type="InterPro" id="IPR036817">
    <property type="entry name" value="Transthyretin/HIU_hydrolase_sf"/>
</dbReference>
<dbReference type="SUPFAM" id="SSF49472">
    <property type="entry name" value="Transthyretin (synonym: prealbumin)"/>
    <property type="match status" value="1"/>
</dbReference>
<dbReference type="Proteomes" id="UP000694569">
    <property type="component" value="Unplaced"/>
</dbReference>
<keyword evidence="3 5" id="KW-0378">Hydrolase</keyword>
<dbReference type="InterPro" id="IPR023416">
    <property type="entry name" value="Transthyretin/HIU_hydrolase_d"/>
</dbReference>
<dbReference type="InterPro" id="IPR000895">
    <property type="entry name" value="Transthyretin/HIU_hydrolase"/>
</dbReference>
<feature type="binding site" evidence="4">
    <location>
        <position position="36"/>
    </location>
    <ligand>
        <name>substrate</name>
    </ligand>
</feature>
<accession>A0A8C5P8D0</accession>
<comment type="subunit">
    <text evidence="5">Homotetramer.</text>
</comment>
<feature type="domain" description="Transthyretin/hydroxyisourate hydrolase" evidence="6">
    <location>
        <begin position="28"/>
        <end position="142"/>
    </location>
</feature>
<reference evidence="7" key="1">
    <citation type="submission" date="2025-08" db="UniProtKB">
        <authorList>
            <consortium name="Ensembl"/>
        </authorList>
    </citation>
    <scope>IDENTIFICATION</scope>
</reference>
<proteinExistence type="inferred from homology"/>
<dbReference type="NCBIfam" id="TIGR02962">
    <property type="entry name" value="hdxy_isourate"/>
    <property type="match status" value="1"/>
</dbReference>
<keyword evidence="8" id="KW-1185">Reference proteome</keyword>
<dbReference type="PANTHER" id="PTHR10395">
    <property type="entry name" value="URICASE AND TRANSTHYRETIN-RELATED"/>
    <property type="match status" value="1"/>
</dbReference>
<evidence type="ECO:0000259" key="6">
    <source>
        <dbReference type="SMART" id="SM00095"/>
    </source>
</evidence>
<dbReference type="GO" id="GO:0006144">
    <property type="term" value="P:purine nucleobase metabolic process"/>
    <property type="evidence" value="ECO:0007669"/>
    <property type="project" value="UniProtKB-KW"/>
</dbReference>
<dbReference type="PRINTS" id="PR00189">
    <property type="entry name" value="TRNSTHYRETIN"/>
</dbReference>
<evidence type="ECO:0000256" key="3">
    <source>
        <dbReference type="ARBA" id="ARBA00022801"/>
    </source>
</evidence>
<dbReference type="Gene3D" id="2.60.40.180">
    <property type="entry name" value="Transthyretin/hydroxyisourate hydrolase domain"/>
    <property type="match status" value="1"/>
</dbReference>
<comment type="similarity">
    <text evidence="5">Belongs to the transthyretin family. 5-hydroxyisourate hydrolase subfamily.</text>
</comment>
<dbReference type="PANTHER" id="PTHR10395:SF11">
    <property type="entry name" value="5-HYDROXYISOURATE HYDROLASE"/>
    <property type="match status" value="1"/>
</dbReference>
<dbReference type="GeneTree" id="ENSGT00940000153229"/>
<dbReference type="SMART" id="SM00095">
    <property type="entry name" value="TR_THY"/>
    <property type="match status" value="1"/>
</dbReference>